<dbReference type="GO" id="GO:0008657">
    <property type="term" value="F:DNA topoisomerase type II (double strand cut, ATP-hydrolyzing) inhibitor activity"/>
    <property type="evidence" value="ECO:0007669"/>
    <property type="project" value="InterPro"/>
</dbReference>
<evidence type="ECO:0000256" key="7">
    <source>
        <dbReference type="ARBA" id="ARBA00033135"/>
    </source>
</evidence>
<organism evidence="8 9">
    <name type="scientific">Sphingomonas melonis</name>
    <dbReference type="NCBI Taxonomy" id="152682"/>
    <lineage>
        <taxon>Bacteria</taxon>
        <taxon>Pseudomonadati</taxon>
        <taxon>Pseudomonadota</taxon>
        <taxon>Alphaproteobacteria</taxon>
        <taxon>Sphingomonadales</taxon>
        <taxon>Sphingomonadaceae</taxon>
        <taxon>Sphingomonas</taxon>
    </lineage>
</organism>
<dbReference type="SUPFAM" id="SSF50118">
    <property type="entry name" value="Cell growth inhibitor/plasmid maintenance toxic component"/>
    <property type="match status" value="1"/>
</dbReference>
<comment type="similarity">
    <text evidence="1">Belongs to the CcdB toxin family.</text>
</comment>
<evidence type="ECO:0000313" key="9">
    <source>
        <dbReference type="Proteomes" id="UP000517753"/>
    </source>
</evidence>
<name>A0A7Y9FJS5_9SPHN</name>
<dbReference type="GO" id="GO:0006276">
    <property type="term" value="P:plasmid maintenance"/>
    <property type="evidence" value="ECO:0007669"/>
    <property type="project" value="InterPro"/>
</dbReference>
<dbReference type="InterPro" id="IPR011067">
    <property type="entry name" value="Plasmid_toxin/cell-grow_inhib"/>
</dbReference>
<evidence type="ECO:0000256" key="2">
    <source>
        <dbReference type="ARBA" id="ARBA00015075"/>
    </source>
</evidence>
<accession>A0A7Y9FJS5</accession>
<keyword evidence="5" id="KW-0804">Transcription</keyword>
<keyword evidence="9" id="KW-1185">Reference proteome</keyword>
<evidence type="ECO:0000256" key="1">
    <source>
        <dbReference type="ARBA" id="ARBA00005230"/>
    </source>
</evidence>
<reference evidence="8 9" key="1">
    <citation type="submission" date="2020-07" db="EMBL/GenBank/DDBJ databases">
        <authorList>
            <person name="Partida-Martinez L."/>
            <person name="Huntemann M."/>
            <person name="Clum A."/>
            <person name="Wang J."/>
            <person name="Palaniappan K."/>
            <person name="Ritter S."/>
            <person name="Chen I.-M."/>
            <person name="Stamatis D."/>
            <person name="Reddy T."/>
            <person name="O'Malley R."/>
            <person name="Daum C."/>
            <person name="Shapiro N."/>
            <person name="Ivanova N."/>
            <person name="Kyrpides N."/>
            <person name="Woyke T."/>
        </authorList>
    </citation>
    <scope>NUCLEOTIDE SEQUENCE [LARGE SCALE GENOMIC DNA]</scope>
    <source>
        <strain evidence="8 9">AS2.3</strain>
    </source>
</reference>
<reference evidence="8 9" key="2">
    <citation type="submission" date="2020-08" db="EMBL/GenBank/DDBJ databases">
        <title>The Agave Microbiome: Exploring the role of microbial communities in plant adaptations to desert environments.</title>
        <authorList>
            <person name="Partida-Martinez L.P."/>
        </authorList>
    </citation>
    <scope>NUCLEOTIDE SEQUENCE [LARGE SCALE GENOMIC DNA]</scope>
    <source>
        <strain evidence="8 9">AS2.3</strain>
    </source>
</reference>
<keyword evidence="3" id="KW-0678">Repressor</keyword>
<proteinExistence type="inferred from homology"/>
<evidence type="ECO:0000256" key="4">
    <source>
        <dbReference type="ARBA" id="ARBA00023015"/>
    </source>
</evidence>
<dbReference type="Pfam" id="PF01845">
    <property type="entry name" value="CcdB"/>
    <property type="match status" value="1"/>
</dbReference>
<evidence type="ECO:0000256" key="6">
    <source>
        <dbReference type="ARBA" id="ARBA00029628"/>
    </source>
</evidence>
<dbReference type="InterPro" id="IPR002712">
    <property type="entry name" value="CcdB"/>
</dbReference>
<sequence>MAQFDVYRTPDGQLLLDCQADSLELLATRLVAPLILLDRAPPRRAHLNPVFDLEGALYAMVTQFAATLGRSELRTKVADLTAYRFDIIRAFDMMLTGV</sequence>
<dbReference type="AlphaFoldDB" id="A0A7Y9FJS5"/>
<keyword evidence="4" id="KW-0805">Transcription regulation</keyword>
<dbReference type="Proteomes" id="UP000517753">
    <property type="component" value="Unassembled WGS sequence"/>
</dbReference>
<gene>
    <name evidence="8" type="ORF">HD841_000385</name>
</gene>
<comment type="caution">
    <text evidence="8">The sequence shown here is derived from an EMBL/GenBank/DDBJ whole genome shotgun (WGS) entry which is preliminary data.</text>
</comment>
<evidence type="ECO:0000313" key="8">
    <source>
        <dbReference type="EMBL" id="NYD88616.1"/>
    </source>
</evidence>
<dbReference type="EMBL" id="JACCBY010000001">
    <property type="protein sequence ID" value="NYD88616.1"/>
    <property type="molecule type" value="Genomic_DNA"/>
</dbReference>
<evidence type="ECO:0000256" key="5">
    <source>
        <dbReference type="ARBA" id="ARBA00023163"/>
    </source>
</evidence>
<protein>
    <recommendedName>
        <fullName evidence="2">Toxin CcdB</fullName>
    </recommendedName>
    <alternativeName>
        <fullName evidence="7">Cytotoxic protein CcdB</fullName>
    </alternativeName>
    <alternativeName>
        <fullName evidence="6">Protein LetD</fullName>
    </alternativeName>
</protein>
<evidence type="ECO:0000256" key="3">
    <source>
        <dbReference type="ARBA" id="ARBA00022491"/>
    </source>
</evidence>
<dbReference type="Gene3D" id="2.30.30.110">
    <property type="match status" value="1"/>
</dbReference>
<dbReference type="RefSeq" id="WP_179507192.1">
    <property type="nucleotide sequence ID" value="NZ_JACCBY010000001.1"/>
</dbReference>